<name>A0ABQ9EHJ9_TEGGR</name>
<feature type="transmembrane region" description="Helical" evidence="4">
    <location>
        <begin position="74"/>
        <end position="97"/>
    </location>
</feature>
<dbReference type="Gene3D" id="1.10.640.10">
    <property type="entry name" value="Haem peroxidase domain superfamily, animal type"/>
    <property type="match status" value="1"/>
</dbReference>
<dbReference type="Proteomes" id="UP001217089">
    <property type="component" value="Unassembled WGS sequence"/>
</dbReference>
<dbReference type="SUPFAM" id="SSF48113">
    <property type="entry name" value="Heme-dependent peroxidases"/>
    <property type="match status" value="1"/>
</dbReference>
<dbReference type="InterPro" id="IPR010255">
    <property type="entry name" value="Haem_peroxidase_sf"/>
</dbReference>
<evidence type="ECO:0000313" key="6">
    <source>
        <dbReference type="Proteomes" id="UP001217089"/>
    </source>
</evidence>
<dbReference type="InterPro" id="IPR019791">
    <property type="entry name" value="Haem_peroxidase_animal"/>
</dbReference>
<dbReference type="PROSITE" id="PS50292">
    <property type="entry name" value="PEROXIDASE_3"/>
    <property type="match status" value="1"/>
</dbReference>
<dbReference type="InterPro" id="IPR037120">
    <property type="entry name" value="Haem_peroxidase_sf_animal"/>
</dbReference>
<keyword evidence="4" id="KW-0472">Membrane</keyword>
<evidence type="ECO:0000256" key="2">
    <source>
        <dbReference type="ARBA" id="ARBA00022525"/>
    </source>
</evidence>
<organism evidence="5 6">
    <name type="scientific">Tegillarca granosa</name>
    <name type="common">Malaysian cockle</name>
    <name type="synonym">Anadara granosa</name>
    <dbReference type="NCBI Taxonomy" id="220873"/>
    <lineage>
        <taxon>Eukaryota</taxon>
        <taxon>Metazoa</taxon>
        <taxon>Spiralia</taxon>
        <taxon>Lophotrochozoa</taxon>
        <taxon>Mollusca</taxon>
        <taxon>Bivalvia</taxon>
        <taxon>Autobranchia</taxon>
        <taxon>Pteriomorphia</taxon>
        <taxon>Arcoida</taxon>
        <taxon>Arcoidea</taxon>
        <taxon>Arcidae</taxon>
        <taxon>Tegillarca</taxon>
    </lineage>
</organism>
<evidence type="ECO:0000313" key="5">
    <source>
        <dbReference type="EMBL" id="KAJ8304774.1"/>
    </source>
</evidence>
<keyword evidence="2" id="KW-0964">Secreted</keyword>
<reference evidence="5 6" key="1">
    <citation type="submission" date="2022-12" db="EMBL/GenBank/DDBJ databases">
        <title>Chromosome-level genome of Tegillarca granosa.</title>
        <authorList>
            <person name="Kim J."/>
        </authorList>
    </citation>
    <scope>NUCLEOTIDE SEQUENCE [LARGE SCALE GENOMIC DNA]</scope>
    <source>
        <strain evidence="5">Teg-2019</strain>
        <tissue evidence="5">Adductor muscle</tissue>
    </source>
</reference>
<sequence>MHNKPCWLASNSLLNRKSTFVSYSENGSGLKFSVKQPRKSEVLTSSVSIGSVKLHLATHIYFVRLKKIYQTTSLQSLLVLTGASFRMLICVFAIILFNGGNVNGGCVSSFDPDVVRLIEAAFNNAKSAVQQDHDQRTLFLNKGADTHDVNSVDGQLDLFTFEDNQAHRMSDEGMKLQLLHHINDSILTKNSSNIDAVCIKENANTCGLKKITLSELKSKYNKEWLMITTKYPLTKPVVECDLSYPYRTADGSCNNEKHVLWGKSDTLQPRFLDPDYDDGIDTTRVKSVNGGELPSARKVSNLLMKCDQVQKK</sequence>
<evidence type="ECO:0000256" key="4">
    <source>
        <dbReference type="SAM" id="Phobius"/>
    </source>
</evidence>
<accession>A0ABQ9EHJ9</accession>
<evidence type="ECO:0000256" key="1">
    <source>
        <dbReference type="ARBA" id="ARBA00004613"/>
    </source>
</evidence>
<dbReference type="Pfam" id="PF03098">
    <property type="entry name" value="An_peroxidase"/>
    <property type="match status" value="1"/>
</dbReference>
<dbReference type="EMBL" id="JARBDR010000903">
    <property type="protein sequence ID" value="KAJ8304774.1"/>
    <property type="molecule type" value="Genomic_DNA"/>
</dbReference>
<comment type="caution">
    <text evidence="5">The sequence shown here is derived from an EMBL/GenBank/DDBJ whole genome shotgun (WGS) entry which is preliminary data.</text>
</comment>
<dbReference type="PANTHER" id="PTHR11475:SF4">
    <property type="entry name" value="CHORION PEROXIDASE"/>
    <property type="match status" value="1"/>
</dbReference>
<evidence type="ECO:0000256" key="3">
    <source>
        <dbReference type="ARBA" id="ARBA00023180"/>
    </source>
</evidence>
<protein>
    <submittedName>
        <fullName evidence="5">Uncharacterized protein</fullName>
    </submittedName>
</protein>
<dbReference type="PANTHER" id="PTHR11475">
    <property type="entry name" value="OXIDASE/PEROXIDASE"/>
    <property type="match status" value="1"/>
</dbReference>
<keyword evidence="3" id="KW-0325">Glycoprotein</keyword>
<proteinExistence type="predicted"/>
<comment type="subcellular location">
    <subcellularLocation>
        <location evidence="1">Secreted</location>
    </subcellularLocation>
</comment>
<keyword evidence="6" id="KW-1185">Reference proteome</keyword>
<gene>
    <name evidence="5" type="ORF">KUTeg_018357</name>
</gene>
<keyword evidence="4" id="KW-0812">Transmembrane</keyword>
<keyword evidence="4" id="KW-1133">Transmembrane helix</keyword>